<gene>
    <name evidence="1" type="ORF">Y956_12960</name>
</gene>
<evidence type="ECO:0000313" key="2">
    <source>
        <dbReference type="Proteomes" id="UP000053283"/>
    </source>
</evidence>
<organism evidence="1 2">
    <name type="scientific">Nipponia nippon</name>
    <name type="common">Crested ibis</name>
    <name type="synonym">Ibis nippon</name>
    <dbReference type="NCBI Taxonomy" id="128390"/>
    <lineage>
        <taxon>Eukaryota</taxon>
        <taxon>Metazoa</taxon>
        <taxon>Chordata</taxon>
        <taxon>Craniata</taxon>
        <taxon>Vertebrata</taxon>
        <taxon>Euteleostomi</taxon>
        <taxon>Archelosauria</taxon>
        <taxon>Archosauria</taxon>
        <taxon>Dinosauria</taxon>
        <taxon>Saurischia</taxon>
        <taxon>Theropoda</taxon>
        <taxon>Coelurosauria</taxon>
        <taxon>Aves</taxon>
        <taxon>Neognathae</taxon>
        <taxon>Neoaves</taxon>
        <taxon>Aequornithes</taxon>
        <taxon>Pelecaniformes</taxon>
        <taxon>Threskiornithidae</taxon>
        <taxon>Nipponia</taxon>
    </lineage>
</organism>
<dbReference type="InterPro" id="IPR043504">
    <property type="entry name" value="Peptidase_S1_PA_chymotrypsin"/>
</dbReference>
<accession>A0A091VE48</accession>
<dbReference type="AlphaFoldDB" id="A0A091VE48"/>
<dbReference type="SUPFAM" id="SSF50494">
    <property type="entry name" value="Trypsin-like serine proteases"/>
    <property type="match status" value="1"/>
</dbReference>
<dbReference type="EMBL" id="KL410965">
    <property type="protein sequence ID" value="KFR01652.1"/>
    <property type="molecule type" value="Genomic_DNA"/>
</dbReference>
<protein>
    <submittedName>
        <fullName evidence="1">Chymotrypsinogen B2</fullName>
    </submittedName>
</protein>
<dbReference type="InterPro" id="IPR009003">
    <property type="entry name" value="Peptidase_S1_PA"/>
</dbReference>
<proteinExistence type="predicted"/>
<name>A0A091VE48_NIPNI</name>
<feature type="non-terminal residue" evidence="1">
    <location>
        <position position="35"/>
    </location>
</feature>
<keyword evidence="2" id="KW-1185">Reference proteome</keyword>
<dbReference type="Proteomes" id="UP000053283">
    <property type="component" value="Unassembled WGS sequence"/>
</dbReference>
<dbReference type="Gene3D" id="2.40.10.10">
    <property type="entry name" value="Trypsin-like serine proteases"/>
    <property type="match status" value="1"/>
</dbReference>
<evidence type="ECO:0000313" key="1">
    <source>
        <dbReference type="EMBL" id="KFR01652.1"/>
    </source>
</evidence>
<reference evidence="1 2" key="1">
    <citation type="submission" date="2014-04" db="EMBL/GenBank/DDBJ databases">
        <title>Genome evolution of avian class.</title>
        <authorList>
            <person name="Zhang G."/>
            <person name="Li C."/>
        </authorList>
    </citation>
    <scope>NUCLEOTIDE SEQUENCE [LARGE SCALE GENOMIC DNA]</scope>
    <source>
        <strain evidence="1">BGI_Y956</strain>
    </source>
</reference>
<sequence length="35" mass="3719">GCGVPAITPVIRGYNRIVNGEPAVPGSWPWQVSLQ</sequence>
<feature type="non-terminal residue" evidence="1">
    <location>
        <position position="1"/>
    </location>
</feature>